<reference evidence="8 9" key="1">
    <citation type="journal article" date="2016" name="Nat. Commun.">
        <title>Thousands of microbial genomes shed light on interconnected biogeochemical processes in an aquifer system.</title>
        <authorList>
            <person name="Anantharaman K."/>
            <person name="Brown C.T."/>
            <person name="Hug L.A."/>
            <person name="Sharon I."/>
            <person name="Castelle C.J."/>
            <person name="Probst A.J."/>
            <person name="Thomas B.C."/>
            <person name="Singh A."/>
            <person name="Wilkins M.J."/>
            <person name="Karaoz U."/>
            <person name="Brodie E.L."/>
            <person name="Williams K.H."/>
            <person name="Hubbard S.S."/>
            <person name="Banfield J.F."/>
        </authorList>
    </citation>
    <scope>NUCLEOTIDE SEQUENCE [LARGE SCALE GENOMIC DNA]</scope>
</reference>
<protein>
    <recommendedName>
        <fullName evidence="7">Phosphatidylglycerol lysyltransferase C-terminal domain-containing protein</fullName>
    </recommendedName>
</protein>
<feature type="domain" description="Phosphatidylglycerol lysyltransferase C-terminal" evidence="7">
    <location>
        <begin position="232"/>
        <end position="520"/>
    </location>
</feature>
<keyword evidence="4 6" id="KW-1133">Transmembrane helix</keyword>
<comment type="subcellular location">
    <subcellularLocation>
        <location evidence="1">Cell membrane</location>
        <topology evidence="1">Multi-pass membrane protein</topology>
    </subcellularLocation>
</comment>
<sequence length="550" mass="62928">MYINISHFIAVLIFLSGLLNIASSLFLKLPVRIELVEDLFPLGIIHLSRTLVIIFGIFLVFLARGLWQRKERSWWLSVILIALSIVLHLIKRLDYEESIMLLFILTILVFFKNLFTVKSSKFGLLESIKTSGIILILLFVYSFFGFYILQGQFSNPVTISNISNDYFYSIFGVGTDILVPRTRHAVWFEDSISTSGIISIGLIFAALFVPLIDKKKPSDEQKNLAREMMLQDATNSVSYFGLMADKSYFFNKNKTSFLAYKVAGGVAVVLGDPIGEPKDKLLTLREFIDWIETRGLIYAFYNITATASVSLKKLGLKLLKVGEEAIVYTSDFSIDKPEMKDVRYGVNRIKKLEMKLVWYQLDQIPWSVLQDVDRLYRSWLQAKKAPALSFSLGFYPFPLEPKAYLLVVYSSENQIQTAFSFYSYKKQNGMVLDLMIRGSGTPNGVVEGALANTILHFRDLGLQEVSLGMAPLANVGPKEKLIDKAISYLFNNFNQFYGYKYLFNFKEKFNPSWKHKYLAYKNVADLPKITFSLVRAHFTEKDTRKFLLDT</sequence>
<dbReference type="InterPro" id="IPR051211">
    <property type="entry name" value="PG_lysyltransferase"/>
</dbReference>
<feature type="transmembrane region" description="Helical" evidence="6">
    <location>
        <begin position="40"/>
        <end position="62"/>
    </location>
</feature>
<dbReference type="PANTHER" id="PTHR34697">
    <property type="entry name" value="PHOSPHATIDYLGLYCEROL LYSYLTRANSFERASE"/>
    <property type="match status" value="1"/>
</dbReference>
<evidence type="ECO:0000256" key="6">
    <source>
        <dbReference type="SAM" id="Phobius"/>
    </source>
</evidence>
<accession>A0A1F7YMY6</accession>
<feature type="transmembrane region" description="Helical" evidence="6">
    <location>
        <begin position="74"/>
        <end position="93"/>
    </location>
</feature>
<evidence type="ECO:0000256" key="4">
    <source>
        <dbReference type="ARBA" id="ARBA00022989"/>
    </source>
</evidence>
<evidence type="ECO:0000313" key="8">
    <source>
        <dbReference type="EMBL" id="OGM27905.1"/>
    </source>
</evidence>
<feature type="transmembrane region" description="Helical" evidence="6">
    <location>
        <begin position="99"/>
        <end position="115"/>
    </location>
</feature>
<feature type="transmembrane region" description="Helical" evidence="6">
    <location>
        <begin position="127"/>
        <end position="149"/>
    </location>
</feature>
<name>A0A1F7YMY6_9BACT</name>
<dbReference type="InterPro" id="IPR024320">
    <property type="entry name" value="LPG_synthase_C"/>
</dbReference>
<dbReference type="GO" id="GO:0055091">
    <property type="term" value="P:phospholipid homeostasis"/>
    <property type="evidence" value="ECO:0007669"/>
    <property type="project" value="TreeGrafter"/>
</dbReference>
<organism evidence="8 9">
    <name type="scientific">Candidatus Woesebacteria bacterium RIFCSPHIGHO2_01_FULL_40_22</name>
    <dbReference type="NCBI Taxonomy" id="1802499"/>
    <lineage>
        <taxon>Bacteria</taxon>
        <taxon>Candidatus Woeseibacteriota</taxon>
    </lineage>
</organism>
<keyword evidence="3 6" id="KW-0812">Transmembrane</keyword>
<evidence type="ECO:0000313" key="9">
    <source>
        <dbReference type="Proteomes" id="UP000179221"/>
    </source>
</evidence>
<gene>
    <name evidence="8" type="ORF">A2628_03400</name>
</gene>
<evidence type="ECO:0000259" key="7">
    <source>
        <dbReference type="Pfam" id="PF09924"/>
    </source>
</evidence>
<evidence type="ECO:0000256" key="1">
    <source>
        <dbReference type="ARBA" id="ARBA00004651"/>
    </source>
</evidence>
<dbReference type="GO" id="GO:0005886">
    <property type="term" value="C:plasma membrane"/>
    <property type="evidence" value="ECO:0007669"/>
    <property type="project" value="UniProtKB-SubCell"/>
</dbReference>
<proteinExistence type="predicted"/>
<dbReference type="EMBL" id="MGGL01000001">
    <property type="protein sequence ID" value="OGM27905.1"/>
    <property type="molecule type" value="Genomic_DNA"/>
</dbReference>
<evidence type="ECO:0000256" key="2">
    <source>
        <dbReference type="ARBA" id="ARBA00022475"/>
    </source>
</evidence>
<feature type="transmembrane region" description="Helical" evidence="6">
    <location>
        <begin position="192"/>
        <end position="212"/>
    </location>
</feature>
<keyword evidence="5 6" id="KW-0472">Membrane</keyword>
<keyword evidence="2" id="KW-1003">Cell membrane</keyword>
<dbReference type="AlphaFoldDB" id="A0A1F7YMY6"/>
<evidence type="ECO:0000256" key="3">
    <source>
        <dbReference type="ARBA" id="ARBA00022692"/>
    </source>
</evidence>
<dbReference type="Proteomes" id="UP000179221">
    <property type="component" value="Unassembled WGS sequence"/>
</dbReference>
<comment type="caution">
    <text evidence="8">The sequence shown here is derived from an EMBL/GenBank/DDBJ whole genome shotgun (WGS) entry which is preliminary data.</text>
</comment>
<dbReference type="Pfam" id="PF09924">
    <property type="entry name" value="LPG_synthase_C"/>
    <property type="match status" value="1"/>
</dbReference>
<dbReference type="PANTHER" id="PTHR34697:SF2">
    <property type="entry name" value="PHOSPHATIDYLGLYCEROL LYSYLTRANSFERASE"/>
    <property type="match status" value="1"/>
</dbReference>
<evidence type="ECO:0000256" key="5">
    <source>
        <dbReference type="ARBA" id="ARBA00023136"/>
    </source>
</evidence>
<dbReference type="GO" id="GO:0016755">
    <property type="term" value="F:aminoacyltransferase activity"/>
    <property type="evidence" value="ECO:0007669"/>
    <property type="project" value="TreeGrafter"/>
</dbReference>